<feature type="chain" id="PRO_5005186587" evidence="2">
    <location>
        <begin position="24"/>
        <end position="256"/>
    </location>
</feature>
<keyword evidence="2" id="KW-0732">Signal</keyword>
<dbReference type="Proteomes" id="UP000035648">
    <property type="component" value="Chromosome"/>
</dbReference>
<feature type="compositionally biased region" description="Basic and acidic residues" evidence="1">
    <location>
        <begin position="56"/>
        <end position="70"/>
    </location>
</feature>
<name>A0A0G4B5J0_9BACT</name>
<gene>
    <name evidence="3" type="ORF">UT28_C0001G0436</name>
</gene>
<reference evidence="3 4" key="1">
    <citation type="journal article" date="2015" name="Nature">
        <title>rRNA introns, odd ribosomes, and small enigmatic genomes across a large radiation of phyla.</title>
        <authorList>
            <person name="Brown C.T."/>
            <person name="Hug L.A."/>
            <person name="Thomas B.C."/>
            <person name="Sharon I."/>
            <person name="Castelle C.J."/>
            <person name="Singh A."/>
            <person name="Wilkins M.J."/>
            <person name="Williams K.H."/>
            <person name="Banfield J.F."/>
        </authorList>
    </citation>
    <scope>NUCLEOTIDE SEQUENCE [LARGE SCALE GENOMIC DNA]</scope>
</reference>
<evidence type="ECO:0000313" key="3">
    <source>
        <dbReference type="EMBL" id="AKM82242.1"/>
    </source>
</evidence>
<dbReference type="KEGG" id="bbgw:UT28_C0001G0436"/>
<proteinExistence type="predicted"/>
<accession>A0A0G4B5J0</accession>
<evidence type="ECO:0000313" key="4">
    <source>
        <dbReference type="Proteomes" id="UP000035648"/>
    </source>
</evidence>
<dbReference type="AlphaFoldDB" id="A0A0G4B5J0"/>
<feature type="signal peptide" evidence="2">
    <location>
        <begin position="1"/>
        <end position="23"/>
    </location>
</feature>
<feature type="region of interest" description="Disordered" evidence="1">
    <location>
        <begin position="56"/>
        <end position="85"/>
    </location>
</feature>
<evidence type="ECO:0000256" key="1">
    <source>
        <dbReference type="SAM" id="MobiDB-lite"/>
    </source>
</evidence>
<organism evidence="3 4">
    <name type="scientific">Berkelbacteria bacterium GW2011_GWE1_39_12</name>
    <dbReference type="NCBI Taxonomy" id="1618337"/>
    <lineage>
        <taxon>Bacteria</taxon>
        <taxon>Candidatus Berkelbacteria</taxon>
    </lineage>
</organism>
<dbReference type="EMBL" id="CP011213">
    <property type="protein sequence ID" value="AKM82242.1"/>
    <property type="molecule type" value="Genomic_DNA"/>
</dbReference>
<protein>
    <submittedName>
        <fullName evidence="3">Uncharacterized protein</fullName>
    </submittedName>
</protein>
<sequence length="256" mass="29004">MRISVMVAMVVLLAALMVAPVSAYRAPVAQNTFHAPIARNTFHAPIARNTFYAPQYRHDRGDRGYGHDNRYQPQPRYSYRQQSRSNRPKLKINIDTINVNIGHKAQPWDERVPVGCNDYPQEQPVYTSQPVVVAPQQEIVVAPQQNVVVHQAAPVYCNNPWNTENAKGFSLEANCKYTVARSCADGSYEEVTSFVLREQRNVFVKDNNGSTVLVFKKKGCEVIARYRVRDIDGDHIIVTADMEKCRPQSGDTLQIR</sequence>
<feature type="compositionally biased region" description="Low complexity" evidence="1">
    <location>
        <begin position="71"/>
        <end position="85"/>
    </location>
</feature>
<evidence type="ECO:0000256" key="2">
    <source>
        <dbReference type="SAM" id="SignalP"/>
    </source>
</evidence>